<dbReference type="AlphaFoldDB" id="L9XUX7"/>
<name>L9XUX7_9EURY</name>
<protein>
    <submittedName>
        <fullName evidence="4">Zinc finger SWIM domain-containing protein</fullName>
    </submittedName>
</protein>
<feature type="domain" description="SWIM-type" evidence="3">
    <location>
        <begin position="111"/>
        <end position="157"/>
    </location>
</feature>
<feature type="region of interest" description="Disordered" evidence="2">
    <location>
        <begin position="1"/>
        <end position="57"/>
    </location>
</feature>
<keyword evidence="1" id="KW-0862">Zinc</keyword>
<keyword evidence="1" id="KW-0863">Zinc-finger</keyword>
<sequence length="175" mass="19688">MISSRRGAIATTSGLGRRSDAPNGRRNRRRRGDGAAAARPPSSDNRTDFTVRRSVPDVSNANPVERWQARLEEAGELTPELVERISQCHGDRGVRAIEAVGEHRVKSYRDFTIVVGYEDEYIVEDGGCTCKDTEYNLDDDDPTDLCWHALAVAIARRVGHVDYHDMWYSDVRELL</sequence>
<accession>L9XUX7</accession>
<evidence type="ECO:0000313" key="4">
    <source>
        <dbReference type="EMBL" id="ELY65619.1"/>
    </source>
</evidence>
<dbReference type="PROSITE" id="PS50966">
    <property type="entry name" value="ZF_SWIM"/>
    <property type="match status" value="1"/>
</dbReference>
<comment type="caution">
    <text evidence="4">The sequence shown here is derived from an EMBL/GenBank/DDBJ whole genome shotgun (WGS) entry which is preliminary data.</text>
</comment>
<reference evidence="4 5" key="1">
    <citation type="journal article" date="2014" name="PLoS Genet.">
        <title>Phylogenetically driven sequencing of extremely halophilic archaea reveals strategies for static and dynamic osmo-response.</title>
        <authorList>
            <person name="Becker E.A."/>
            <person name="Seitzer P.M."/>
            <person name="Tritt A."/>
            <person name="Larsen D."/>
            <person name="Krusor M."/>
            <person name="Yao A.I."/>
            <person name="Wu D."/>
            <person name="Madern D."/>
            <person name="Eisen J.A."/>
            <person name="Darling A.E."/>
            <person name="Facciotti M.T."/>
        </authorList>
    </citation>
    <scope>NUCLEOTIDE SEQUENCE [LARGE SCALE GENOMIC DNA]</scope>
    <source>
        <strain evidence="4 5">DSM 18795</strain>
    </source>
</reference>
<dbReference type="Proteomes" id="UP000011531">
    <property type="component" value="Unassembled WGS sequence"/>
</dbReference>
<evidence type="ECO:0000256" key="2">
    <source>
        <dbReference type="SAM" id="MobiDB-lite"/>
    </source>
</evidence>
<feature type="compositionally biased region" description="Basic and acidic residues" evidence="2">
    <location>
        <begin position="45"/>
        <end position="55"/>
    </location>
</feature>
<dbReference type="InterPro" id="IPR007527">
    <property type="entry name" value="Znf_SWIM"/>
</dbReference>
<keyword evidence="1" id="KW-0479">Metal-binding</keyword>
<proteinExistence type="predicted"/>
<evidence type="ECO:0000256" key="1">
    <source>
        <dbReference type="PROSITE-ProRule" id="PRU00325"/>
    </source>
</evidence>
<evidence type="ECO:0000313" key="5">
    <source>
        <dbReference type="Proteomes" id="UP000011531"/>
    </source>
</evidence>
<feature type="compositionally biased region" description="Low complexity" evidence="2">
    <location>
        <begin position="34"/>
        <end position="44"/>
    </location>
</feature>
<gene>
    <name evidence="4" type="ORF">C492_03029</name>
</gene>
<dbReference type="STRING" id="1227498.C492_03029"/>
<dbReference type="PATRIC" id="fig|1227498.3.peg.615"/>
<dbReference type="EMBL" id="AOIA01000023">
    <property type="protein sequence ID" value="ELY65619.1"/>
    <property type="molecule type" value="Genomic_DNA"/>
</dbReference>
<keyword evidence="5" id="KW-1185">Reference proteome</keyword>
<evidence type="ECO:0000259" key="3">
    <source>
        <dbReference type="PROSITE" id="PS50966"/>
    </source>
</evidence>
<dbReference type="GO" id="GO:0008270">
    <property type="term" value="F:zinc ion binding"/>
    <property type="evidence" value="ECO:0007669"/>
    <property type="project" value="UniProtKB-KW"/>
</dbReference>
<organism evidence="4 5">
    <name type="scientific">Natronococcus jeotgali DSM 18795</name>
    <dbReference type="NCBI Taxonomy" id="1227498"/>
    <lineage>
        <taxon>Archaea</taxon>
        <taxon>Methanobacteriati</taxon>
        <taxon>Methanobacteriota</taxon>
        <taxon>Stenosarchaea group</taxon>
        <taxon>Halobacteria</taxon>
        <taxon>Halobacteriales</taxon>
        <taxon>Natrialbaceae</taxon>
        <taxon>Natronococcus</taxon>
    </lineage>
</organism>